<accession>F4R9E6</accession>
<reference evidence="3" key="1">
    <citation type="journal article" date="2011" name="Proc. Natl. Acad. Sci. U.S.A.">
        <title>Obligate biotrophy features unraveled by the genomic analysis of rust fungi.</title>
        <authorList>
            <person name="Duplessis S."/>
            <person name="Cuomo C.A."/>
            <person name="Lin Y.-C."/>
            <person name="Aerts A."/>
            <person name="Tisserant E."/>
            <person name="Veneault-Fourrey C."/>
            <person name="Joly D.L."/>
            <person name="Hacquard S."/>
            <person name="Amselem J."/>
            <person name="Cantarel B.L."/>
            <person name="Chiu R."/>
            <person name="Coutinho P.M."/>
            <person name="Feau N."/>
            <person name="Field M."/>
            <person name="Frey P."/>
            <person name="Gelhaye E."/>
            <person name="Goldberg J."/>
            <person name="Grabherr M.G."/>
            <person name="Kodira C.D."/>
            <person name="Kohler A."/>
            <person name="Kuees U."/>
            <person name="Lindquist E.A."/>
            <person name="Lucas S.M."/>
            <person name="Mago R."/>
            <person name="Mauceli E."/>
            <person name="Morin E."/>
            <person name="Murat C."/>
            <person name="Pangilinan J.L."/>
            <person name="Park R."/>
            <person name="Pearson M."/>
            <person name="Quesneville H."/>
            <person name="Rouhier N."/>
            <person name="Sakthikumar S."/>
            <person name="Salamov A.A."/>
            <person name="Schmutz J."/>
            <person name="Selles B."/>
            <person name="Shapiro H."/>
            <person name="Tanguay P."/>
            <person name="Tuskan G.A."/>
            <person name="Henrissat B."/>
            <person name="Van de Peer Y."/>
            <person name="Rouze P."/>
            <person name="Ellis J.G."/>
            <person name="Dodds P.N."/>
            <person name="Schein J.E."/>
            <person name="Zhong S."/>
            <person name="Hamelin R.C."/>
            <person name="Grigoriev I.V."/>
            <person name="Szabo L.J."/>
            <person name="Martin F."/>
        </authorList>
    </citation>
    <scope>NUCLEOTIDE SEQUENCE [LARGE SCALE GENOMIC DNA]</scope>
    <source>
        <strain evidence="3">98AG31 / pathotype 3-4-7</strain>
    </source>
</reference>
<dbReference type="GeneID" id="18921775"/>
<dbReference type="KEGG" id="mlr:MELLADRAFT_102797"/>
<dbReference type="AlphaFoldDB" id="F4R9E6"/>
<name>F4R9E6_MELLP</name>
<organism evidence="3">
    <name type="scientific">Melampsora larici-populina (strain 98AG31 / pathotype 3-4-7)</name>
    <name type="common">Poplar leaf rust fungus</name>
    <dbReference type="NCBI Taxonomy" id="747676"/>
    <lineage>
        <taxon>Eukaryota</taxon>
        <taxon>Fungi</taxon>
        <taxon>Dikarya</taxon>
        <taxon>Basidiomycota</taxon>
        <taxon>Pucciniomycotina</taxon>
        <taxon>Pucciniomycetes</taxon>
        <taxon>Pucciniales</taxon>
        <taxon>Melampsoraceae</taxon>
        <taxon>Melampsora</taxon>
    </lineage>
</organism>
<gene>
    <name evidence="2" type="ORF">MELLADRAFT_102797</name>
</gene>
<protein>
    <submittedName>
        <fullName evidence="2">Uncharacterized protein</fullName>
    </submittedName>
</protein>
<proteinExistence type="predicted"/>
<dbReference type="InParanoid" id="F4R9E6"/>
<dbReference type="EMBL" id="GL883093">
    <property type="protein sequence ID" value="EGG10972.1"/>
    <property type="molecule type" value="Genomic_DNA"/>
</dbReference>
<dbReference type="HOGENOM" id="CLU_2073659_0_0_1"/>
<dbReference type="OrthoDB" id="10402958at2759"/>
<sequence>MSSQPSTAPTTSASSVAPLQLISDSASTYARPTPPDEPVVFFSALRTRRPMVPFRSFSAHTPTITPRFNTGNSHEPLKSMCEAKETKSEERKPQITMSADKRERILKWIEASCVKLEE</sequence>
<dbReference type="VEuPathDB" id="FungiDB:MELLADRAFT_102797"/>
<feature type="compositionally biased region" description="Polar residues" evidence="1">
    <location>
        <begin position="58"/>
        <end position="73"/>
    </location>
</feature>
<dbReference type="Proteomes" id="UP000001072">
    <property type="component" value="Unassembled WGS sequence"/>
</dbReference>
<evidence type="ECO:0000256" key="1">
    <source>
        <dbReference type="SAM" id="MobiDB-lite"/>
    </source>
</evidence>
<feature type="region of interest" description="Disordered" evidence="1">
    <location>
        <begin position="57"/>
        <end position="76"/>
    </location>
</feature>
<evidence type="ECO:0000313" key="2">
    <source>
        <dbReference type="EMBL" id="EGG10972.1"/>
    </source>
</evidence>
<evidence type="ECO:0000313" key="3">
    <source>
        <dbReference type="Proteomes" id="UP000001072"/>
    </source>
</evidence>
<keyword evidence="3" id="KW-1185">Reference proteome</keyword>
<dbReference type="RefSeq" id="XP_007405574.1">
    <property type="nucleotide sequence ID" value="XM_007405512.1"/>
</dbReference>